<evidence type="ECO:0000256" key="5">
    <source>
        <dbReference type="SAM" id="MobiDB-lite"/>
    </source>
</evidence>
<dbReference type="PANTHER" id="PTHR13723:SF144">
    <property type="entry name" value="ADAMTS-LIKE PROTEIN 4"/>
    <property type="match status" value="1"/>
</dbReference>
<evidence type="ECO:0000256" key="1">
    <source>
        <dbReference type="ARBA" id="ARBA00004613"/>
    </source>
</evidence>
<dbReference type="PANTHER" id="PTHR13723">
    <property type="entry name" value="ADAMTS A DISINTEGRIN AND METALLOPROTEASE WITH THROMBOSPONDIN MOTIFS PROTEASE"/>
    <property type="match status" value="1"/>
</dbReference>
<dbReference type="OrthoDB" id="10062690at2759"/>
<evidence type="ECO:0000313" key="7">
    <source>
        <dbReference type="Proteomes" id="UP000186698"/>
    </source>
</evidence>
<dbReference type="SUPFAM" id="SSF82895">
    <property type="entry name" value="TSP-1 type 1 repeat"/>
    <property type="match status" value="6"/>
</dbReference>
<dbReference type="Xenbase" id="XB-GENE-17334789">
    <property type="gene designation" value="adamtsl4.S"/>
</dbReference>
<feature type="region of interest" description="Disordered" evidence="5">
    <location>
        <begin position="558"/>
        <end position="656"/>
    </location>
</feature>
<feature type="compositionally biased region" description="Polar residues" evidence="5">
    <location>
        <begin position="1006"/>
        <end position="1015"/>
    </location>
</feature>
<dbReference type="Pfam" id="PF19236">
    <property type="entry name" value="ADAMTS_CR_3"/>
    <property type="match status" value="1"/>
</dbReference>
<name>A0A1L8F4G9_XENLA</name>
<dbReference type="GO" id="GO:0004222">
    <property type="term" value="F:metalloendopeptidase activity"/>
    <property type="evidence" value="ECO:0007669"/>
    <property type="project" value="TreeGrafter"/>
</dbReference>
<proteinExistence type="predicted"/>
<keyword evidence="7" id="KW-1185">Reference proteome</keyword>
<dbReference type="InterPro" id="IPR050439">
    <property type="entry name" value="ADAMTS_ADAMTS-like"/>
</dbReference>
<dbReference type="Pfam" id="PF08686">
    <property type="entry name" value="PLAC"/>
    <property type="match status" value="1"/>
</dbReference>
<dbReference type="Proteomes" id="UP000186698">
    <property type="component" value="Chromosome 8S"/>
</dbReference>
<dbReference type="InterPro" id="IPR010294">
    <property type="entry name" value="ADAMTS_spacer1"/>
</dbReference>
<evidence type="ECO:0000256" key="2">
    <source>
        <dbReference type="ARBA" id="ARBA00022525"/>
    </source>
</evidence>
<dbReference type="InterPro" id="IPR036383">
    <property type="entry name" value="TSP1_rpt_sf"/>
</dbReference>
<dbReference type="GO" id="GO:0006508">
    <property type="term" value="P:proteolysis"/>
    <property type="evidence" value="ECO:0007669"/>
    <property type="project" value="TreeGrafter"/>
</dbReference>
<evidence type="ECO:0000256" key="3">
    <source>
        <dbReference type="ARBA" id="ARBA00022729"/>
    </source>
</evidence>
<dbReference type="GO" id="GO:0030198">
    <property type="term" value="P:extracellular matrix organization"/>
    <property type="evidence" value="ECO:0007669"/>
    <property type="project" value="TreeGrafter"/>
</dbReference>
<feature type="region of interest" description="Disordered" evidence="5">
    <location>
        <begin position="985"/>
        <end position="1015"/>
    </location>
</feature>
<dbReference type="InterPro" id="IPR045371">
    <property type="entry name" value="ADAMTS_CR_3"/>
</dbReference>
<keyword evidence="2" id="KW-0964">Secreted</keyword>
<dbReference type="Pfam" id="PF05986">
    <property type="entry name" value="ADAMTS_spacer1"/>
    <property type="match status" value="1"/>
</dbReference>
<feature type="region of interest" description="Disordered" evidence="5">
    <location>
        <begin position="300"/>
        <end position="339"/>
    </location>
</feature>
<evidence type="ECO:0000256" key="6">
    <source>
        <dbReference type="SAM" id="SignalP"/>
    </source>
</evidence>
<feature type="compositionally biased region" description="Basic and acidic residues" evidence="5">
    <location>
        <begin position="612"/>
        <end position="634"/>
    </location>
</feature>
<accession>A0A1L8F4G9</accession>
<feature type="compositionally biased region" description="Polar residues" evidence="5">
    <location>
        <begin position="985"/>
        <end position="997"/>
    </location>
</feature>
<feature type="region of interest" description="Disordered" evidence="5">
    <location>
        <begin position="231"/>
        <end position="283"/>
    </location>
</feature>
<protein>
    <submittedName>
        <fullName evidence="8">ADAMTS-like protein 4</fullName>
    </submittedName>
</protein>
<dbReference type="Gene3D" id="2.20.100.10">
    <property type="entry name" value="Thrombospondin type-1 (TSP1) repeat"/>
    <property type="match status" value="6"/>
</dbReference>
<feature type="compositionally biased region" description="Basic and acidic residues" evidence="5">
    <location>
        <begin position="575"/>
        <end position="591"/>
    </location>
</feature>
<gene>
    <name evidence="8 9" type="primary">adamtsl4.S</name>
</gene>
<dbReference type="Pfam" id="PF00090">
    <property type="entry name" value="TSP_1"/>
    <property type="match status" value="1"/>
</dbReference>
<dbReference type="Gene3D" id="2.60.120.830">
    <property type="match status" value="1"/>
</dbReference>
<dbReference type="InterPro" id="IPR010909">
    <property type="entry name" value="PLAC"/>
</dbReference>
<organism evidence="7 8">
    <name type="scientific">Xenopus laevis</name>
    <name type="common">African clawed frog</name>
    <dbReference type="NCBI Taxonomy" id="8355"/>
    <lineage>
        <taxon>Eukaryota</taxon>
        <taxon>Metazoa</taxon>
        <taxon>Chordata</taxon>
        <taxon>Craniata</taxon>
        <taxon>Vertebrata</taxon>
        <taxon>Euteleostomi</taxon>
        <taxon>Amphibia</taxon>
        <taxon>Batrachia</taxon>
        <taxon>Anura</taxon>
        <taxon>Pipoidea</taxon>
        <taxon>Pipidae</taxon>
        <taxon>Xenopodinae</taxon>
        <taxon>Xenopus</taxon>
        <taxon>Xenopus</taxon>
    </lineage>
</organism>
<dbReference type="InterPro" id="IPR000884">
    <property type="entry name" value="TSP1_rpt"/>
</dbReference>
<sequence length="1439" mass="161953">MYSFGYIFLSLMIVHLCDTREKVSNRTPRQTEDEGAGNKMSGLWGTWGPWSSCSQTCELGVIERSRSCLSPYKQVPWVPGAETAPHIIQTIPQPSPNDERSNLYPFGAARPAYPLHTDGEIAAPFVDLGSQRHSPTLRYNPFNRHSHQGTHSSGSQPPTQNRDNSPYHRSISSRGREAARHPETGWHPAPLETPYLQEELLAPETFSMHRNDHQSIPSSYHRRNITRQVEDPAPWPFFPDSIPLLKPESSEDHNPGQSFPPLTPTKESRFSRRSRVRNSIKPGKYGYGKVPFALPLHKDKEESQRFKRHHKSVDDGTTVAPWKEEEKHLEPTQTPSQNDRQVYHMHNVDRSIVHSTEHSQQKSSQSHKGESLQHHLSHIKHKTVHERPSWPKTLVNISHLLMGLSGFQQKALKGDESKHESLETDLAPIEPVQKRGLVHRRSQSNQNGQLFSEMHDWDHERYGDRNIGSGKQADDDDDLSTVANIRKVRSTNTRVLWADEKPVEQKSSSILSSAAAKEIAVADSSKIVSQSNVYTRIGDQHFMENRKDIRRMPRAKMFGTVKPMQSRTVGQKVDTPLRLDTTKKGQNERTSPEGSEFLMQRERSSQLKKISKHSEESVGEKAADEVDQHNHEAVSDSVLLPRSRSQRQSQNRHGVDNSRVFQSLFREHPSIHRPAQSDTWPSYGRSLVMAQEREQDVRSNLHQNSELPQWNLYNPGSEEFHCEGEQKQYKSCNQEACPSGEPDARAMQCATFNSQEFMGRLYQWEAFTEVSGNQRCALNCRPVGYRFYVRHTEKVQDGTPCEAGSLDVCVDGQCLSPGCDGILGSNSTLDTCGVCGGDGSTCKFITGTFKETNVPIGYHKILEIPKGATQIKVRELTWSPNYLALRSRTGKSIINGNWAVDPAGRYEAGGTVFIYNQPGREEQEGETFTAAGPTTEALDVYMIFQQDNPGISFQFFISSPTAANTSSHQSNHPQQEYGALRSMSASETLPNSGSQIQPPDDRPLPQSRQHSMRPVSTLQRNIRVPPLQSPPVHFWPGQPQFFWKRVGSTGCSVSCGKGFWYPIYQCVSRNSLEEVSEEECDLSNKPFPQEEACNTQACPAFWDVGNWSVCSRTCGNGIQHRQVLCRQMYANRTTMVHPQKCSHLVKPNVTETCQLRICSHWEIQSNWSQCSVMCGQGQRTRYVRCVSNQGDEVGDGECSNRLRPRTNEACDMGPCIRSWFHNEWSPICSAECGTGIQRRSVFCLSSSPTDESQESCGGSKPSDMRVCNSGPCERIVKWYTGPWSQCSADCGEGSQKRDVICVSKLGAEFNVTDQAECSHLEKPLPLQSCNLGLCRPSWFTSPWSACSQSCRGGVQMREVRCLASDKSFSQRCDQDTRPEDKRVCNTQPCSAALDENCRDRYHNCAVVVQARLCVYGYYKQACCSSCAHSVQRSATPESR</sequence>
<comment type="subcellular location">
    <subcellularLocation>
        <location evidence="1">Secreted</location>
    </subcellularLocation>
</comment>
<dbReference type="STRING" id="8355.A0A1L8F4G9"/>
<evidence type="ECO:0000313" key="9">
    <source>
        <dbReference type="Xenbase" id="XB-GENE-17334789"/>
    </source>
</evidence>
<feature type="compositionally biased region" description="Basic and acidic residues" evidence="5">
    <location>
        <begin position="174"/>
        <end position="184"/>
    </location>
</feature>
<keyword evidence="3 6" id="KW-0732">Signal</keyword>
<feature type="region of interest" description="Disordered" evidence="5">
    <location>
        <begin position="132"/>
        <end position="194"/>
    </location>
</feature>
<dbReference type="FunFam" id="2.20.100.10:FF:000005">
    <property type="entry name" value="ADAM metallopeptidase with thrombospondin type 1 motif 9"/>
    <property type="match status" value="3"/>
</dbReference>
<dbReference type="Bgee" id="108700340">
    <property type="expression patterns" value="Expressed in heart and 13 other cell types or tissues"/>
</dbReference>
<dbReference type="KEGG" id="xla:108700340"/>
<feature type="region of interest" description="Disordered" evidence="5">
    <location>
        <begin position="354"/>
        <end position="385"/>
    </location>
</feature>
<dbReference type="CTD" id="108700340"/>
<dbReference type="GeneID" id="108700340"/>
<evidence type="ECO:0000256" key="4">
    <source>
        <dbReference type="ARBA" id="ARBA00022737"/>
    </source>
</evidence>
<dbReference type="PaxDb" id="8355-A0A1L8F4G9"/>
<dbReference type="RefSeq" id="XP_018088933.1">
    <property type="nucleotide sequence ID" value="XM_018233444.2"/>
</dbReference>
<feature type="compositionally biased region" description="Basic residues" evidence="5">
    <location>
        <begin position="375"/>
        <end position="384"/>
    </location>
</feature>
<dbReference type="FunFam" id="2.60.120.830:FF:000001">
    <property type="entry name" value="A disintegrin and metalloproteinase with thrombospondin motifs 1"/>
    <property type="match status" value="1"/>
</dbReference>
<reference evidence="8" key="1">
    <citation type="submission" date="2025-08" db="UniProtKB">
        <authorList>
            <consortium name="RefSeq"/>
        </authorList>
    </citation>
    <scope>IDENTIFICATION</scope>
    <source>
        <strain evidence="8">J_2021</strain>
        <tissue evidence="8">Erythrocytes</tissue>
    </source>
</reference>
<keyword evidence="4" id="KW-0677">Repeat</keyword>
<feature type="signal peptide" evidence="6">
    <location>
        <begin position="1"/>
        <end position="19"/>
    </location>
</feature>
<dbReference type="PROSITE" id="PS50900">
    <property type="entry name" value="PLAC"/>
    <property type="match status" value="1"/>
</dbReference>
<evidence type="ECO:0000313" key="8">
    <source>
        <dbReference type="RefSeq" id="XP_018088933.1"/>
    </source>
</evidence>
<dbReference type="GO" id="GO:0005576">
    <property type="term" value="C:extracellular region"/>
    <property type="evidence" value="ECO:0007669"/>
    <property type="project" value="UniProtKB-SubCell"/>
</dbReference>
<dbReference type="Pfam" id="PF19030">
    <property type="entry name" value="TSP1_ADAMTS"/>
    <property type="match status" value="6"/>
</dbReference>
<dbReference type="PROSITE" id="PS50092">
    <property type="entry name" value="TSP1"/>
    <property type="match status" value="6"/>
</dbReference>
<dbReference type="SMART" id="SM00209">
    <property type="entry name" value="TSP1"/>
    <property type="match status" value="7"/>
</dbReference>
<dbReference type="AGR" id="Xenbase:XB-GENE-17334789"/>
<dbReference type="GO" id="GO:0031012">
    <property type="term" value="C:extracellular matrix"/>
    <property type="evidence" value="ECO:0007669"/>
    <property type="project" value="TreeGrafter"/>
</dbReference>
<feature type="chain" id="PRO_5043836959" evidence="6">
    <location>
        <begin position="20"/>
        <end position="1439"/>
    </location>
</feature>